<accession>A0A812P2H0</accession>
<comment type="caution">
    <text evidence="1">The sequence shown here is derived from an EMBL/GenBank/DDBJ whole genome shotgun (WGS) entry which is preliminary data.</text>
</comment>
<protein>
    <submittedName>
        <fullName evidence="1">Uncharacterized protein</fullName>
    </submittedName>
</protein>
<dbReference type="EMBL" id="CAJNDS010002112">
    <property type="protein sequence ID" value="CAE7333395.1"/>
    <property type="molecule type" value="Genomic_DNA"/>
</dbReference>
<organism evidence="1 2">
    <name type="scientific">Symbiodinium natans</name>
    <dbReference type="NCBI Taxonomy" id="878477"/>
    <lineage>
        <taxon>Eukaryota</taxon>
        <taxon>Sar</taxon>
        <taxon>Alveolata</taxon>
        <taxon>Dinophyceae</taxon>
        <taxon>Suessiales</taxon>
        <taxon>Symbiodiniaceae</taxon>
        <taxon>Symbiodinium</taxon>
    </lineage>
</organism>
<sequence>MACCCDSGTAFGAALDVTFGVCSRGQLRSSLARLATTGRTLPLRPWRALLLGSCTPGAAGNRCGVYVRNAGLLRGNWSRPVLDWFNTAKSNAKQRQDVARHLAKLQLPSTATVFDLHRRHVLDVIRARGWEVDYFLCFSALSPEILREENITEAWAFSSRSQWQRMAGCLRRVRVREDRCGGARYSIFFRLRETFLALTDAPNLTKALPRPTAPQGCVMVRFRGTRGMSGVTNDMHSISPCDGCVGEGIRTQVGMMLDDMVQVVPRHLLRFFEPGADGPVAYPPWFQHGSYDEGSLAKRTVKRGIPLCSLSFRGWPLGSTAHKFFLTRSRSCDFFNGAPRTICGKGAPVDEQLQKLPHLDFLGPPS</sequence>
<dbReference type="Proteomes" id="UP000604046">
    <property type="component" value="Unassembled WGS sequence"/>
</dbReference>
<name>A0A812P2H0_9DINO</name>
<keyword evidence="2" id="KW-1185">Reference proteome</keyword>
<dbReference type="OrthoDB" id="408400at2759"/>
<gene>
    <name evidence="1" type="ORF">SNAT2548_LOCUS17435</name>
</gene>
<proteinExistence type="predicted"/>
<evidence type="ECO:0000313" key="1">
    <source>
        <dbReference type="EMBL" id="CAE7333395.1"/>
    </source>
</evidence>
<dbReference type="AlphaFoldDB" id="A0A812P2H0"/>
<evidence type="ECO:0000313" key="2">
    <source>
        <dbReference type="Proteomes" id="UP000604046"/>
    </source>
</evidence>
<reference evidence="1" key="1">
    <citation type="submission" date="2021-02" db="EMBL/GenBank/DDBJ databases">
        <authorList>
            <person name="Dougan E. K."/>
            <person name="Rhodes N."/>
            <person name="Thang M."/>
            <person name="Chan C."/>
        </authorList>
    </citation>
    <scope>NUCLEOTIDE SEQUENCE</scope>
</reference>